<reference evidence="2 3" key="1">
    <citation type="submission" date="2024-07" db="EMBL/GenBank/DDBJ databases">
        <title>Luteimonas salilacus sp. nov., isolated from the shore soil of Salt Lake in Tibet of China.</title>
        <authorList>
            <person name="Zhang X."/>
            <person name="Li A."/>
        </authorList>
    </citation>
    <scope>NUCLEOTIDE SEQUENCE [LARGE SCALE GENOMIC DNA]</scope>
    <source>
        <strain evidence="2 3">B3-2-R+30</strain>
    </source>
</reference>
<organism evidence="2 3">
    <name type="scientific">Luteimonas salinilitoris</name>
    <dbReference type="NCBI Taxonomy" id="3237697"/>
    <lineage>
        <taxon>Bacteria</taxon>
        <taxon>Pseudomonadati</taxon>
        <taxon>Pseudomonadota</taxon>
        <taxon>Gammaproteobacteria</taxon>
        <taxon>Lysobacterales</taxon>
        <taxon>Lysobacteraceae</taxon>
        <taxon>Luteimonas</taxon>
    </lineage>
</organism>
<name>A0ABV4HLJ6_9GAMM</name>
<keyword evidence="3" id="KW-1185">Reference proteome</keyword>
<dbReference type="Proteomes" id="UP001566331">
    <property type="component" value="Unassembled WGS sequence"/>
</dbReference>
<dbReference type="Pfam" id="PF20455">
    <property type="entry name" value="DUF6708"/>
    <property type="match status" value="1"/>
</dbReference>
<dbReference type="RefSeq" id="WP_370563053.1">
    <property type="nucleotide sequence ID" value="NZ_JBFWIB010000002.1"/>
</dbReference>
<evidence type="ECO:0000313" key="3">
    <source>
        <dbReference type="Proteomes" id="UP001566331"/>
    </source>
</evidence>
<gene>
    <name evidence="2" type="ORF">AB6713_03045</name>
</gene>
<evidence type="ECO:0000313" key="2">
    <source>
        <dbReference type="EMBL" id="MEZ0473593.1"/>
    </source>
</evidence>
<dbReference type="InterPro" id="IPR046554">
    <property type="entry name" value="DUF6708"/>
</dbReference>
<proteinExistence type="predicted"/>
<dbReference type="EMBL" id="JBFWIC010000003">
    <property type="protein sequence ID" value="MEZ0473593.1"/>
    <property type="molecule type" value="Genomic_DNA"/>
</dbReference>
<accession>A0ABV4HLJ6</accession>
<comment type="caution">
    <text evidence="2">The sequence shown here is derived from an EMBL/GenBank/DDBJ whole genome shotgun (WGS) entry which is preliminary data.</text>
</comment>
<evidence type="ECO:0000259" key="1">
    <source>
        <dbReference type="Pfam" id="PF20455"/>
    </source>
</evidence>
<protein>
    <submittedName>
        <fullName evidence="2">DUF6708 domain-containing protein</fullName>
    </submittedName>
</protein>
<feature type="domain" description="DUF6708" evidence="1">
    <location>
        <begin position="14"/>
        <end position="116"/>
    </location>
</feature>
<sequence length="158" mass="18867">MVRDTFAVGHYFDDSRLNRIQSIWEFIRRYMEEGPETVAEHPLDRLIHESTKPTLKNCFIHVYASMGLNFIALRYFLFFLFYPSVGVLTLTRWLVLNSCKEPVWPPEVEAESQVEPDDPHRWEEPSYLSEFFDTCPGAFERHEERMREEERIRGRSGF</sequence>